<accession>A0A6J8B5E2</accession>
<dbReference type="EMBL" id="CACVKT020002586">
    <property type="protein sequence ID" value="CAC5378733.1"/>
    <property type="molecule type" value="Genomic_DNA"/>
</dbReference>
<dbReference type="InterPro" id="IPR008042">
    <property type="entry name" value="Retrotrans_Pao"/>
</dbReference>
<dbReference type="AlphaFoldDB" id="A0A6J8B5E2"/>
<keyword evidence="2" id="KW-1185">Reference proteome</keyword>
<name>A0A6J8B5E2_MYTCO</name>
<sequence length="497" mass="57484">MISFFTDVSNEHAKHVNEQKCTYCGSCSHKLEDCKGILSLNIQNRYEHFKSKGHCFGCSRIGHRTVNCRMRASCLICNKRHPTLHHDKEKVSRDINPMKQTECSTKVEYKTSAYTSYFSDNNSQIRTGDMSCGMAIIPVRVKLKNKAPCVETYAFFDSGISVSFCTENLLHKLGGNGKRMQITLNTMVEPYKKTTYAVSGLQVLDQEMNDRVELLRIYTKDEMPVSIDHIPKEGLQQLRGRKNKFIKNPRSKQDYTDFIDYLLERGYMEHVRKEQFDRNDGRVWYIPHNGVYHSQKPDKISIVFDCSTTYKGVSLNKQLLQGPDHTYNHLGVLIRFREEKVAILGDIEDLFQQDASEICFGMVFYLCLVDYEEGIRCSFVLGKSRIAPLIKVTIPRMELTAATRRAVKFSKVILDELNYNIGETFFWTDSMSVVRYISNQNIRFHTFEATNVEQWKYINTKLNPADYASRGMSISKFESNPDCFNGPLINKRHSEQF</sequence>
<gene>
    <name evidence="1" type="ORF">MCOR_14882</name>
</gene>
<dbReference type="PANTHER" id="PTHR47331">
    <property type="entry name" value="PHD-TYPE DOMAIN-CONTAINING PROTEIN"/>
    <property type="match status" value="1"/>
</dbReference>
<dbReference type="Proteomes" id="UP000507470">
    <property type="component" value="Unassembled WGS sequence"/>
</dbReference>
<organism evidence="1 2">
    <name type="scientific">Mytilus coruscus</name>
    <name type="common">Sea mussel</name>
    <dbReference type="NCBI Taxonomy" id="42192"/>
    <lineage>
        <taxon>Eukaryota</taxon>
        <taxon>Metazoa</taxon>
        <taxon>Spiralia</taxon>
        <taxon>Lophotrochozoa</taxon>
        <taxon>Mollusca</taxon>
        <taxon>Bivalvia</taxon>
        <taxon>Autobranchia</taxon>
        <taxon>Pteriomorphia</taxon>
        <taxon>Mytilida</taxon>
        <taxon>Mytiloidea</taxon>
        <taxon>Mytilidae</taxon>
        <taxon>Mytilinae</taxon>
        <taxon>Mytilus</taxon>
    </lineage>
</organism>
<reference evidence="1 2" key="1">
    <citation type="submission" date="2020-06" db="EMBL/GenBank/DDBJ databases">
        <authorList>
            <person name="Li R."/>
            <person name="Bekaert M."/>
        </authorList>
    </citation>
    <scope>NUCLEOTIDE SEQUENCE [LARGE SCALE GENOMIC DNA]</scope>
    <source>
        <strain evidence="2">wild</strain>
    </source>
</reference>
<proteinExistence type="predicted"/>
<evidence type="ECO:0000313" key="2">
    <source>
        <dbReference type="Proteomes" id="UP000507470"/>
    </source>
</evidence>
<evidence type="ECO:0000313" key="1">
    <source>
        <dbReference type="EMBL" id="CAC5378733.1"/>
    </source>
</evidence>
<dbReference type="OrthoDB" id="5983986at2759"/>
<dbReference type="PANTHER" id="PTHR47331:SF1">
    <property type="entry name" value="GAG-LIKE PROTEIN"/>
    <property type="match status" value="1"/>
</dbReference>
<protein>
    <recommendedName>
        <fullName evidence="3">CCHC-type domain-containing protein</fullName>
    </recommendedName>
</protein>
<evidence type="ECO:0008006" key="3">
    <source>
        <dbReference type="Google" id="ProtNLM"/>
    </source>
</evidence>
<dbReference type="Pfam" id="PF05380">
    <property type="entry name" value="Peptidase_A17"/>
    <property type="match status" value="1"/>
</dbReference>